<organism evidence="1 2">
    <name type="scientific">Ceratodon purpureus</name>
    <name type="common">Fire moss</name>
    <name type="synonym">Dicranum purpureum</name>
    <dbReference type="NCBI Taxonomy" id="3225"/>
    <lineage>
        <taxon>Eukaryota</taxon>
        <taxon>Viridiplantae</taxon>
        <taxon>Streptophyta</taxon>
        <taxon>Embryophyta</taxon>
        <taxon>Bryophyta</taxon>
        <taxon>Bryophytina</taxon>
        <taxon>Bryopsida</taxon>
        <taxon>Dicranidae</taxon>
        <taxon>Pseudoditrichales</taxon>
        <taxon>Ditrichaceae</taxon>
        <taxon>Ceratodon</taxon>
    </lineage>
</organism>
<keyword evidence="2" id="KW-1185">Reference proteome</keyword>
<protein>
    <submittedName>
        <fullName evidence="1">Uncharacterized protein</fullName>
    </submittedName>
</protein>
<gene>
    <name evidence="1" type="ORF">KC19_9G030300</name>
</gene>
<evidence type="ECO:0000313" key="2">
    <source>
        <dbReference type="Proteomes" id="UP000822688"/>
    </source>
</evidence>
<accession>A0A8T0GPR7</accession>
<comment type="caution">
    <text evidence="1">The sequence shown here is derived from an EMBL/GenBank/DDBJ whole genome shotgun (WGS) entry which is preliminary data.</text>
</comment>
<proteinExistence type="predicted"/>
<dbReference type="EMBL" id="CM026430">
    <property type="protein sequence ID" value="KAG0561010.1"/>
    <property type="molecule type" value="Genomic_DNA"/>
</dbReference>
<dbReference type="Proteomes" id="UP000822688">
    <property type="component" value="Chromosome 9"/>
</dbReference>
<evidence type="ECO:0000313" key="1">
    <source>
        <dbReference type="EMBL" id="KAG0561010.1"/>
    </source>
</evidence>
<dbReference type="AlphaFoldDB" id="A0A8T0GPR7"/>
<name>A0A8T0GPR7_CERPU</name>
<sequence length="112" mass="13032">MVNDYKLKQQPITRKLHPCFPVSDPYLACKTIQYDPQPDLYYDGELRCKAPKSTDKYVRIRELHTSMDSTGLIRIRTTQLRSSEWIAPYICITLSLCDKRTELGAIPPELRN</sequence>
<reference evidence="1" key="1">
    <citation type="submission" date="2020-06" db="EMBL/GenBank/DDBJ databases">
        <title>WGS assembly of Ceratodon purpureus strain R40.</title>
        <authorList>
            <person name="Carey S.B."/>
            <person name="Jenkins J."/>
            <person name="Shu S."/>
            <person name="Lovell J.T."/>
            <person name="Sreedasyam A."/>
            <person name="Maumus F."/>
            <person name="Tiley G.P."/>
            <person name="Fernandez-Pozo N."/>
            <person name="Barry K."/>
            <person name="Chen C."/>
            <person name="Wang M."/>
            <person name="Lipzen A."/>
            <person name="Daum C."/>
            <person name="Saski C.A."/>
            <person name="Payton A.C."/>
            <person name="Mcbreen J.C."/>
            <person name="Conrad R.E."/>
            <person name="Kollar L.M."/>
            <person name="Olsson S."/>
            <person name="Huttunen S."/>
            <person name="Landis J.B."/>
            <person name="Wickett N.J."/>
            <person name="Johnson M.G."/>
            <person name="Rensing S.A."/>
            <person name="Grimwood J."/>
            <person name="Schmutz J."/>
            <person name="Mcdaniel S.F."/>
        </authorList>
    </citation>
    <scope>NUCLEOTIDE SEQUENCE</scope>
    <source>
        <strain evidence="1">R40</strain>
    </source>
</reference>